<gene>
    <name evidence="2" type="ORF">HPB52_009806</name>
</gene>
<name>A0A9D4Q5Q9_RHISA</name>
<reference evidence="2" key="1">
    <citation type="journal article" date="2020" name="Cell">
        <title>Large-Scale Comparative Analyses of Tick Genomes Elucidate Their Genetic Diversity and Vector Capacities.</title>
        <authorList>
            <consortium name="Tick Genome and Microbiome Consortium (TIGMIC)"/>
            <person name="Jia N."/>
            <person name="Wang J."/>
            <person name="Shi W."/>
            <person name="Du L."/>
            <person name="Sun Y."/>
            <person name="Zhan W."/>
            <person name="Jiang J.F."/>
            <person name="Wang Q."/>
            <person name="Zhang B."/>
            <person name="Ji P."/>
            <person name="Bell-Sakyi L."/>
            <person name="Cui X.M."/>
            <person name="Yuan T.T."/>
            <person name="Jiang B.G."/>
            <person name="Yang W.F."/>
            <person name="Lam T.T."/>
            <person name="Chang Q.C."/>
            <person name="Ding S.J."/>
            <person name="Wang X.J."/>
            <person name="Zhu J.G."/>
            <person name="Ruan X.D."/>
            <person name="Zhao L."/>
            <person name="Wei J.T."/>
            <person name="Ye R.Z."/>
            <person name="Que T.C."/>
            <person name="Du C.H."/>
            <person name="Zhou Y.H."/>
            <person name="Cheng J.X."/>
            <person name="Dai P.F."/>
            <person name="Guo W.B."/>
            <person name="Han X.H."/>
            <person name="Huang E.J."/>
            <person name="Li L.F."/>
            <person name="Wei W."/>
            <person name="Gao Y.C."/>
            <person name="Liu J.Z."/>
            <person name="Shao H.Z."/>
            <person name="Wang X."/>
            <person name="Wang C.C."/>
            <person name="Yang T.C."/>
            <person name="Huo Q.B."/>
            <person name="Li W."/>
            <person name="Chen H.Y."/>
            <person name="Chen S.E."/>
            <person name="Zhou L.G."/>
            <person name="Ni X.B."/>
            <person name="Tian J.H."/>
            <person name="Sheng Y."/>
            <person name="Liu T."/>
            <person name="Pan Y.S."/>
            <person name="Xia L.Y."/>
            <person name="Li J."/>
            <person name="Zhao F."/>
            <person name="Cao W.C."/>
        </authorList>
    </citation>
    <scope>NUCLEOTIDE SEQUENCE</scope>
    <source>
        <strain evidence="2">Rsan-2018</strain>
    </source>
</reference>
<sequence>MGASVDGIAIPNEVAHARARGLILRPGQTTPPHAAGEGGGDGADGDPLTTVEHGDPLTEVTSHYRLGRKSFPDPHRELTRKQVFALRRLQTRSFASPATAHKPGIPFRSIVSERGTWQKAVSTYLQKHLGSLKIPDPFSC</sequence>
<comment type="caution">
    <text evidence="2">The sequence shown here is derived from an EMBL/GenBank/DDBJ whole genome shotgun (WGS) entry which is preliminary data.</text>
</comment>
<protein>
    <recommendedName>
        <fullName evidence="4">Tick transposon</fullName>
    </recommendedName>
</protein>
<reference evidence="2" key="2">
    <citation type="submission" date="2021-09" db="EMBL/GenBank/DDBJ databases">
        <authorList>
            <person name="Jia N."/>
            <person name="Wang J."/>
            <person name="Shi W."/>
            <person name="Du L."/>
            <person name="Sun Y."/>
            <person name="Zhan W."/>
            <person name="Jiang J."/>
            <person name="Wang Q."/>
            <person name="Zhang B."/>
            <person name="Ji P."/>
            <person name="Sakyi L.B."/>
            <person name="Cui X."/>
            <person name="Yuan T."/>
            <person name="Jiang B."/>
            <person name="Yang W."/>
            <person name="Lam T.T.-Y."/>
            <person name="Chang Q."/>
            <person name="Ding S."/>
            <person name="Wang X."/>
            <person name="Zhu J."/>
            <person name="Ruan X."/>
            <person name="Zhao L."/>
            <person name="Wei J."/>
            <person name="Que T."/>
            <person name="Du C."/>
            <person name="Cheng J."/>
            <person name="Dai P."/>
            <person name="Han X."/>
            <person name="Huang E."/>
            <person name="Gao Y."/>
            <person name="Liu J."/>
            <person name="Shao H."/>
            <person name="Ye R."/>
            <person name="Li L."/>
            <person name="Wei W."/>
            <person name="Wang X."/>
            <person name="Wang C."/>
            <person name="Huo Q."/>
            <person name="Li W."/>
            <person name="Guo W."/>
            <person name="Chen H."/>
            <person name="Chen S."/>
            <person name="Zhou L."/>
            <person name="Zhou L."/>
            <person name="Ni X."/>
            <person name="Tian J."/>
            <person name="Zhou Y."/>
            <person name="Sheng Y."/>
            <person name="Liu T."/>
            <person name="Pan Y."/>
            <person name="Xia L."/>
            <person name="Li J."/>
            <person name="Zhao F."/>
            <person name="Cao W."/>
        </authorList>
    </citation>
    <scope>NUCLEOTIDE SEQUENCE</scope>
    <source>
        <strain evidence="2">Rsan-2018</strain>
        <tissue evidence="2">Larvae</tissue>
    </source>
</reference>
<dbReference type="EMBL" id="JABSTV010001248">
    <property type="protein sequence ID" value="KAH7968571.1"/>
    <property type="molecule type" value="Genomic_DNA"/>
</dbReference>
<evidence type="ECO:0008006" key="4">
    <source>
        <dbReference type="Google" id="ProtNLM"/>
    </source>
</evidence>
<evidence type="ECO:0000256" key="1">
    <source>
        <dbReference type="SAM" id="MobiDB-lite"/>
    </source>
</evidence>
<evidence type="ECO:0000313" key="3">
    <source>
        <dbReference type="Proteomes" id="UP000821837"/>
    </source>
</evidence>
<proteinExistence type="predicted"/>
<organism evidence="2 3">
    <name type="scientific">Rhipicephalus sanguineus</name>
    <name type="common">Brown dog tick</name>
    <name type="synonym">Ixodes sanguineus</name>
    <dbReference type="NCBI Taxonomy" id="34632"/>
    <lineage>
        <taxon>Eukaryota</taxon>
        <taxon>Metazoa</taxon>
        <taxon>Ecdysozoa</taxon>
        <taxon>Arthropoda</taxon>
        <taxon>Chelicerata</taxon>
        <taxon>Arachnida</taxon>
        <taxon>Acari</taxon>
        <taxon>Parasitiformes</taxon>
        <taxon>Ixodida</taxon>
        <taxon>Ixodoidea</taxon>
        <taxon>Ixodidae</taxon>
        <taxon>Rhipicephalinae</taxon>
        <taxon>Rhipicephalus</taxon>
        <taxon>Rhipicephalus</taxon>
    </lineage>
</organism>
<accession>A0A9D4Q5Q9</accession>
<feature type="region of interest" description="Disordered" evidence="1">
    <location>
        <begin position="25"/>
        <end position="73"/>
    </location>
</feature>
<dbReference type="Proteomes" id="UP000821837">
    <property type="component" value="Unassembled WGS sequence"/>
</dbReference>
<evidence type="ECO:0000313" key="2">
    <source>
        <dbReference type="EMBL" id="KAH7968571.1"/>
    </source>
</evidence>
<dbReference type="AlphaFoldDB" id="A0A9D4Q5Q9"/>
<keyword evidence="3" id="KW-1185">Reference proteome</keyword>